<feature type="region of interest" description="Disordered" evidence="1">
    <location>
        <begin position="69"/>
        <end position="95"/>
    </location>
</feature>
<name>A0A4Y4B6Y6_MICMQ</name>
<evidence type="ECO:0008006" key="5">
    <source>
        <dbReference type="Google" id="ProtNLM"/>
    </source>
</evidence>
<sequence length="95" mass="10153">MICSRTIGIIRAMTAAMSALAAPPASRQMTGFTKGFRRHSAAGVERVDDGEGFCAEGEEDMSLRRVSYGQRVRKGTDARADSQSPASDEEGAGWL</sequence>
<proteinExistence type="predicted"/>
<evidence type="ECO:0000313" key="3">
    <source>
        <dbReference type="EMBL" id="GEC76288.1"/>
    </source>
</evidence>
<reference evidence="3 4" key="1">
    <citation type="submission" date="2019-06" db="EMBL/GenBank/DDBJ databases">
        <title>Whole genome shotgun sequence of Microbacterium liquefaciens NBRC 15037.</title>
        <authorList>
            <person name="Hosoyama A."/>
            <person name="Uohara A."/>
            <person name="Ohji S."/>
            <person name="Ichikawa N."/>
        </authorList>
    </citation>
    <scope>NUCLEOTIDE SEQUENCE [LARGE SCALE GENOMIC DNA]</scope>
    <source>
        <strain evidence="3 4">NBRC 15037</strain>
    </source>
</reference>
<protein>
    <recommendedName>
        <fullName evidence="5">Secreted protein</fullName>
    </recommendedName>
</protein>
<evidence type="ECO:0000256" key="2">
    <source>
        <dbReference type="SAM" id="SignalP"/>
    </source>
</evidence>
<dbReference type="EMBL" id="BJNQ01000017">
    <property type="protein sequence ID" value="GEC76288.1"/>
    <property type="molecule type" value="Genomic_DNA"/>
</dbReference>
<dbReference type="Proteomes" id="UP000317410">
    <property type="component" value="Unassembled WGS sequence"/>
</dbReference>
<evidence type="ECO:0000313" key="4">
    <source>
        <dbReference type="Proteomes" id="UP000317410"/>
    </source>
</evidence>
<organism evidence="3 4">
    <name type="scientific">Microbacterium maritypicum</name>
    <name type="common">Microbacterium liquefaciens</name>
    <dbReference type="NCBI Taxonomy" id="33918"/>
    <lineage>
        <taxon>Bacteria</taxon>
        <taxon>Bacillati</taxon>
        <taxon>Actinomycetota</taxon>
        <taxon>Actinomycetes</taxon>
        <taxon>Micrococcales</taxon>
        <taxon>Microbacteriaceae</taxon>
        <taxon>Microbacterium</taxon>
    </lineage>
</organism>
<comment type="caution">
    <text evidence="3">The sequence shown here is derived from an EMBL/GenBank/DDBJ whole genome shotgun (WGS) entry which is preliminary data.</text>
</comment>
<accession>A0A4Y4B6Y6</accession>
<evidence type="ECO:0000256" key="1">
    <source>
        <dbReference type="SAM" id="MobiDB-lite"/>
    </source>
</evidence>
<keyword evidence="2" id="KW-0732">Signal</keyword>
<feature type="chain" id="PRO_5021313898" description="Secreted protein" evidence="2">
    <location>
        <begin position="22"/>
        <end position="95"/>
    </location>
</feature>
<feature type="signal peptide" evidence="2">
    <location>
        <begin position="1"/>
        <end position="21"/>
    </location>
</feature>
<dbReference type="AlphaFoldDB" id="A0A4Y4B6Y6"/>
<gene>
    <name evidence="3" type="ORF">MLI01_24330</name>
</gene>